<accession>A0A1D1W1J9</accession>
<dbReference type="EMBL" id="BDGG01000014">
    <property type="protein sequence ID" value="GAV07146.1"/>
    <property type="molecule type" value="Genomic_DNA"/>
</dbReference>
<evidence type="ECO:0000313" key="1">
    <source>
        <dbReference type="EMBL" id="GAV07146.1"/>
    </source>
</evidence>
<dbReference type="AlphaFoldDB" id="A0A1D1W1J9"/>
<proteinExistence type="predicted"/>
<name>A0A1D1W1J9_RAMVA</name>
<reference evidence="1 2" key="1">
    <citation type="journal article" date="2016" name="Nat. Commun.">
        <title>Extremotolerant tardigrade genome and improved radiotolerance of human cultured cells by tardigrade-unique protein.</title>
        <authorList>
            <person name="Hashimoto T."/>
            <person name="Horikawa D.D."/>
            <person name="Saito Y."/>
            <person name="Kuwahara H."/>
            <person name="Kozuka-Hata H."/>
            <person name="Shin-I T."/>
            <person name="Minakuchi Y."/>
            <person name="Ohishi K."/>
            <person name="Motoyama A."/>
            <person name="Aizu T."/>
            <person name="Enomoto A."/>
            <person name="Kondo K."/>
            <person name="Tanaka S."/>
            <person name="Hara Y."/>
            <person name="Koshikawa S."/>
            <person name="Sagara H."/>
            <person name="Miura T."/>
            <person name="Yokobori S."/>
            <person name="Miyagawa K."/>
            <person name="Suzuki Y."/>
            <person name="Kubo T."/>
            <person name="Oyama M."/>
            <person name="Kohara Y."/>
            <person name="Fujiyama A."/>
            <person name="Arakawa K."/>
            <person name="Katayama T."/>
            <person name="Toyoda A."/>
            <person name="Kunieda T."/>
        </authorList>
    </citation>
    <scope>NUCLEOTIDE SEQUENCE [LARGE SCALE GENOMIC DNA]</scope>
    <source>
        <strain evidence="1 2">YOKOZUNA-1</strain>
    </source>
</reference>
<keyword evidence="2" id="KW-1185">Reference proteome</keyword>
<evidence type="ECO:0000313" key="2">
    <source>
        <dbReference type="Proteomes" id="UP000186922"/>
    </source>
</evidence>
<comment type="caution">
    <text evidence="1">The sequence shown here is derived from an EMBL/GenBank/DDBJ whole genome shotgun (WGS) entry which is preliminary data.</text>
</comment>
<gene>
    <name evidence="1" type="primary">RvY_17021-1</name>
    <name evidence="1" type="synonym">RvY_17021.1</name>
    <name evidence="1" type="ORF">RvY_17021</name>
</gene>
<sequence length="87" mass="8852">MLACAILVSSAIRSGTGGTGAPAILEVVVMVPLVLVSLGDVVSQLAVLKVQAQVAAQVPSQYFHRCRSGYPGGKPTLDDSGGIYAPK</sequence>
<organism evidence="1 2">
    <name type="scientific">Ramazzottius varieornatus</name>
    <name type="common">Water bear</name>
    <name type="synonym">Tardigrade</name>
    <dbReference type="NCBI Taxonomy" id="947166"/>
    <lineage>
        <taxon>Eukaryota</taxon>
        <taxon>Metazoa</taxon>
        <taxon>Ecdysozoa</taxon>
        <taxon>Tardigrada</taxon>
        <taxon>Eutardigrada</taxon>
        <taxon>Parachela</taxon>
        <taxon>Hypsibioidea</taxon>
        <taxon>Ramazzottiidae</taxon>
        <taxon>Ramazzottius</taxon>
    </lineage>
</organism>
<protein>
    <submittedName>
        <fullName evidence="1">Uncharacterized protein</fullName>
    </submittedName>
</protein>
<dbReference type="Proteomes" id="UP000186922">
    <property type="component" value="Unassembled WGS sequence"/>
</dbReference>